<evidence type="ECO:0000256" key="2">
    <source>
        <dbReference type="ARBA" id="ARBA00022824"/>
    </source>
</evidence>
<reference evidence="8" key="1">
    <citation type="journal article" date="2020" name="Stud. Mycol.">
        <title>101 Dothideomycetes genomes: a test case for predicting lifestyles and emergence of pathogens.</title>
        <authorList>
            <person name="Haridas S."/>
            <person name="Albert R."/>
            <person name="Binder M."/>
            <person name="Bloem J."/>
            <person name="Labutti K."/>
            <person name="Salamov A."/>
            <person name="Andreopoulos B."/>
            <person name="Baker S."/>
            <person name="Barry K."/>
            <person name="Bills G."/>
            <person name="Bluhm B."/>
            <person name="Cannon C."/>
            <person name="Castanera R."/>
            <person name="Culley D."/>
            <person name="Daum C."/>
            <person name="Ezra D."/>
            <person name="Gonzalez J."/>
            <person name="Henrissat B."/>
            <person name="Kuo A."/>
            <person name="Liang C."/>
            <person name="Lipzen A."/>
            <person name="Lutzoni F."/>
            <person name="Magnuson J."/>
            <person name="Mondo S."/>
            <person name="Nolan M."/>
            <person name="Ohm R."/>
            <person name="Pangilinan J."/>
            <person name="Park H.-J."/>
            <person name="Ramirez L."/>
            <person name="Alfaro M."/>
            <person name="Sun H."/>
            <person name="Tritt A."/>
            <person name="Yoshinaga Y."/>
            <person name="Zwiers L.-H."/>
            <person name="Turgeon B."/>
            <person name="Goodwin S."/>
            <person name="Spatafora J."/>
            <person name="Crous P."/>
            <person name="Grigoriev I."/>
        </authorList>
    </citation>
    <scope>NUCLEOTIDE SEQUENCE</scope>
    <source>
        <strain evidence="8">CBS 675.92</strain>
    </source>
</reference>
<dbReference type="GO" id="GO:0005789">
    <property type="term" value="C:endoplasmic reticulum membrane"/>
    <property type="evidence" value="ECO:0007669"/>
    <property type="project" value="UniProtKB-SubCell"/>
</dbReference>
<feature type="short sequence motif" description="Prevents secretion from ER" evidence="6">
    <location>
        <begin position="138"/>
        <end position="141"/>
    </location>
</feature>
<dbReference type="InterPro" id="IPR019013">
    <property type="entry name" value="Vma21"/>
</dbReference>
<dbReference type="GO" id="GO:0033116">
    <property type="term" value="C:endoplasmic reticulum-Golgi intermediate compartment membrane"/>
    <property type="evidence" value="ECO:0007669"/>
    <property type="project" value="UniProtKB-SubCell"/>
</dbReference>
<comment type="similarity">
    <text evidence="6">Belongs to the VMA21 family.</text>
</comment>
<dbReference type="EMBL" id="ML977048">
    <property type="protein sequence ID" value="KAF1948807.1"/>
    <property type="molecule type" value="Genomic_DNA"/>
</dbReference>
<dbReference type="GO" id="GO:0070072">
    <property type="term" value="P:vacuolar proton-transporting V-type ATPase complex assembly"/>
    <property type="evidence" value="ECO:0007669"/>
    <property type="project" value="UniProtKB-UniRule"/>
</dbReference>
<evidence type="ECO:0000313" key="8">
    <source>
        <dbReference type="EMBL" id="KAF1948807.1"/>
    </source>
</evidence>
<keyword evidence="3 6" id="KW-1133">Transmembrane helix</keyword>
<comment type="function">
    <text evidence="6">Required for the assembly of the V0 complex of the vacuolar ATPase (V-ATPase) in the endoplasmic reticulum.</text>
</comment>
<keyword evidence="1 6" id="KW-0812">Transmembrane</keyword>
<dbReference type="PANTHER" id="PTHR31792">
    <property type="entry name" value="VACUOLAR ATPASE ASSEMBLY INTEGRAL MEMBRANE PROTEIN VMA21"/>
    <property type="match status" value="1"/>
</dbReference>
<name>A0A6A5TIQ0_9PLEO</name>
<proteinExistence type="inferred from homology"/>
<keyword evidence="5 6" id="KW-0968">Cytoplasmic vesicle</keyword>
<evidence type="ECO:0000313" key="9">
    <source>
        <dbReference type="Proteomes" id="UP000800035"/>
    </source>
</evidence>
<keyword evidence="2 6" id="KW-0256">Endoplasmic reticulum</keyword>
<protein>
    <submittedName>
        <fullName evidence="8">Uncharacterized protein</fullName>
    </submittedName>
</protein>
<keyword evidence="4 6" id="KW-0472">Membrane</keyword>
<feature type="transmembrane region" description="Helical" evidence="6">
    <location>
        <begin position="70"/>
        <end position="91"/>
    </location>
</feature>
<dbReference type="HAMAP" id="MF_03058">
    <property type="entry name" value="VMA21"/>
    <property type="match status" value="1"/>
</dbReference>
<evidence type="ECO:0000256" key="7">
    <source>
        <dbReference type="SAM" id="MobiDB-lite"/>
    </source>
</evidence>
<evidence type="ECO:0000256" key="5">
    <source>
        <dbReference type="ARBA" id="ARBA00023329"/>
    </source>
</evidence>
<evidence type="ECO:0000256" key="3">
    <source>
        <dbReference type="ARBA" id="ARBA00022989"/>
    </source>
</evidence>
<evidence type="ECO:0000256" key="1">
    <source>
        <dbReference type="ARBA" id="ARBA00022692"/>
    </source>
</evidence>
<dbReference type="AlphaFoldDB" id="A0A6A5TIQ0"/>
<dbReference type="OrthoDB" id="160405at2759"/>
<comment type="subcellular location">
    <subcellularLocation>
        <location evidence="6">Endoplasmic reticulum membrane</location>
        <topology evidence="6">Multi-pass membrane protein</topology>
    </subcellularLocation>
    <subcellularLocation>
        <location evidence="6">Endoplasmic reticulum-Golgi intermediate compartment membrane</location>
        <topology evidence="6">Multi-pass membrane protein</topology>
    </subcellularLocation>
    <subcellularLocation>
        <location evidence="6">Cytoplasmic vesicle</location>
        <location evidence="6">COPII-coated vesicle membrane</location>
        <topology evidence="6">Multi-pass membrane protein</topology>
    </subcellularLocation>
</comment>
<dbReference type="PANTHER" id="PTHR31792:SF3">
    <property type="entry name" value="VACUOLAR ATPASE ASSEMBLY INTEGRAL MEMBRANE PROTEIN VMA21"/>
    <property type="match status" value="1"/>
</dbReference>
<feature type="transmembrane region" description="Helical" evidence="6">
    <location>
        <begin position="103"/>
        <end position="124"/>
    </location>
</feature>
<dbReference type="GO" id="GO:0012507">
    <property type="term" value="C:ER to Golgi transport vesicle membrane"/>
    <property type="evidence" value="ECO:0007669"/>
    <property type="project" value="UniProtKB-SubCell"/>
</dbReference>
<keyword evidence="9" id="KW-1185">Reference proteome</keyword>
<organism evidence="8 9">
    <name type="scientific">Byssothecium circinans</name>
    <dbReference type="NCBI Taxonomy" id="147558"/>
    <lineage>
        <taxon>Eukaryota</taxon>
        <taxon>Fungi</taxon>
        <taxon>Dikarya</taxon>
        <taxon>Ascomycota</taxon>
        <taxon>Pezizomycotina</taxon>
        <taxon>Dothideomycetes</taxon>
        <taxon>Pleosporomycetidae</taxon>
        <taxon>Pleosporales</taxon>
        <taxon>Massarineae</taxon>
        <taxon>Massarinaceae</taxon>
        <taxon>Byssothecium</taxon>
    </lineage>
</organism>
<evidence type="ECO:0000256" key="6">
    <source>
        <dbReference type="HAMAP-Rule" id="MF_03058"/>
    </source>
</evidence>
<dbReference type="Proteomes" id="UP000800035">
    <property type="component" value="Unassembled WGS sequence"/>
</dbReference>
<sequence>MGTDHSAMAHGFATPTSSPARCFTTYQAINPNNPSKMQEAVPRLRKTEPGVVDNSSDEPSNITPAVPSSVIWTLLYFTFAMVTLPLGSYFFSVRYVFNGNTTYAGALAALMANVVLITYVVLAFKDDQAEQQEEQEKKKKSL</sequence>
<feature type="region of interest" description="Disordered" evidence="7">
    <location>
        <begin position="34"/>
        <end position="60"/>
    </location>
</feature>
<accession>A0A6A5TIQ0</accession>
<gene>
    <name evidence="8" type="ORF">CC80DRAFT_296780</name>
</gene>
<dbReference type="Pfam" id="PF09446">
    <property type="entry name" value="VMA21"/>
    <property type="match status" value="1"/>
</dbReference>
<evidence type="ECO:0000256" key="4">
    <source>
        <dbReference type="ARBA" id="ARBA00023136"/>
    </source>
</evidence>